<accession>A0A1C7NE09</accession>
<comment type="caution">
    <text evidence="1">The sequence shown here is derived from an EMBL/GenBank/DDBJ whole genome shotgun (WGS) entry which is preliminary data.</text>
</comment>
<evidence type="ECO:0000313" key="2">
    <source>
        <dbReference type="Proteomes" id="UP000093000"/>
    </source>
</evidence>
<dbReference type="Proteomes" id="UP000093000">
    <property type="component" value="Unassembled WGS sequence"/>
</dbReference>
<keyword evidence="2" id="KW-1185">Reference proteome</keyword>
<organism evidence="1 2">
    <name type="scientific">Choanephora cucurbitarum</name>
    <dbReference type="NCBI Taxonomy" id="101091"/>
    <lineage>
        <taxon>Eukaryota</taxon>
        <taxon>Fungi</taxon>
        <taxon>Fungi incertae sedis</taxon>
        <taxon>Mucoromycota</taxon>
        <taxon>Mucoromycotina</taxon>
        <taxon>Mucoromycetes</taxon>
        <taxon>Mucorales</taxon>
        <taxon>Mucorineae</taxon>
        <taxon>Choanephoraceae</taxon>
        <taxon>Choanephoroideae</taxon>
        <taxon>Choanephora</taxon>
    </lineage>
</organism>
<feature type="non-terminal residue" evidence="1">
    <location>
        <position position="1"/>
    </location>
</feature>
<dbReference type="InParanoid" id="A0A1C7NE09"/>
<sequence length="151" mass="17491">PNTALPKAKTQPEEYGSFVIDRAGYTYQTEVSYHYAEALKTRKYIVALQEIDTYAANEKEEFSYVNSISLFERLKIKEWKMKLKKNQLHYLPFTTAPSQLYLNTFLCNTTDTILNEKRALGKKSEIGFTVDNVSTLSKFFFPANGVLSYKW</sequence>
<protein>
    <submittedName>
        <fullName evidence="1">Uncharacterized protein</fullName>
    </submittedName>
</protein>
<evidence type="ECO:0000313" key="1">
    <source>
        <dbReference type="EMBL" id="OBZ87335.1"/>
    </source>
</evidence>
<dbReference type="EMBL" id="LUGH01000229">
    <property type="protein sequence ID" value="OBZ87335.1"/>
    <property type="molecule type" value="Genomic_DNA"/>
</dbReference>
<dbReference type="AlphaFoldDB" id="A0A1C7NE09"/>
<gene>
    <name evidence="1" type="ORF">A0J61_04614</name>
</gene>
<proteinExistence type="predicted"/>
<reference evidence="1 2" key="1">
    <citation type="submission" date="2016-03" db="EMBL/GenBank/DDBJ databases">
        <title>Choanephora cucurbitarum.</title>
        <authorList>
            <person name="Min B."/>
            <person name="Park H."/>
            <person name="Park J.-H."/>
            <person name="Shin H.-D."/>
            <person name="Choi I.-G."/>
        </authorList>
    </citation>
    <scope>NUCLEOTIDE SEQUENCE [LARGE SCALE GENOMIC DNA]</scope>
    <source>
        <strain evidence="1 2">KUS-F28377</strain>
    </source>
</reference>
<dbReference type="OrthoDB" id="2276048at2759"/>
<feature type="non-terminal residue" evidence="1">
    <location>
        <position position="151"/>
    </location>
</feature>
<name>A0A1C7NE09_9FUNG</name>